<dbReference type="SUPFAM" id="SSF47413">
    <property type="entry name" value="lambda repressor-like DNA-binding domains"/>
    <property type="match status" value="1"/>
</dbReference>
<dbReference type="InterPro" id="IPR001387">
    <property type="entry name" value="Cro/C1-type_HTH"/>
</dbReference>
<proteinExistence type="predicted"/>
<dbReference type="PROSITE" id="PS50943">
    <property type="entry name" value="HTH_CROC1"/>
    <property type="match status" value="1"/>
</dbReference>
<dbReference type="CDD" id="cd00093">
    <property type="entry name" value="HTH_XRE"/>
    <property type="match status" value="1"/>
</dbReference>
<dbReference type="InterPro" id="IPR043917">
    <property type="entry name" value="DUF5753"/>
</dbReference>
<dbReference type="RefSeq" id="WP_409123839.1">
    <property type="nucleotide sequence ID" value="NZ_JBJVNI010000012.1"/>
</dbReference>
<organism evidence="2 3">
    <name type="scientific">Streptomyces niveiscabiei</name>
    <dbReference type="NCBI Taxonomy" id="164115"/>
    <lineage>
        <taxon>Bacteria</taxon>
        <taxon>Bacillati</taxon>
        <taxon>Actinomycetota</taxon>
        <taxon>Actinomycetes</taxon>
        <taxon>Kitasatosporales</taxon>
        <taxon>Streptomycetaceae</taxon>
        <taxon>Streptomyces</taxon>
    </lineage>
</organism>
<protein>
    <submittedName>
        <fullName evidence="2">Helix-turn-helix domain-containing protein</fullName>
    </submittedName>
</protein>
<keyword evidence="3" id="KW-1185">Reference proteome</keyword>
<name>A0ABW9HW72_9ACTN</name>
<dbReference type="Pfam" id="PF19054">
    <property type="entry name" value="DUF5753"/>
    <property type="match status" value="1"/>
</dbReference>
<sequence length="274" mass="31100">MAPKKRARNGSAHRMVGAALAALRKKSGRTQREFAREFKMSEGLLSSIEQGRRALHPAMAVQMDEFLDSGGVLTVLVANLPEADLIEQWYEEFLEEERRAHYIQCYEIWLIPGLLQTAAYAEALFLNRVPAYGAEEITDRLEDRLRRKEIFLREEPPNVCFVICELALRSPVGGRKVWLEQLRHVRECCDLRNVTVQILPVGGAEHCGSLGPFRIMETSEADRLVYAEGAMGTVLITDPKNIRDRYQLMGTLRSRAFSPQDSKTLLDKLILEAQ</sequence>
<dbReference type="InterPro" id="IPR010982">
    <property type="entry name" value="Lambda_DNA-bd_dom_sf"/>
</dbReference>
<dbReference type="Proteomes" id="UP001631957">
    <property type="component" value="Unassembled WGS sequence"/>
</dbReference>
<evidence type="ECO:0000313" key="2">
    <source>
        <dbReference type="EMBL" id="MFM9611479.1"/>
    </source>
</evidence>
<comment type="caution">
    <text evidence="2">The sequence shown here is derived from an EMBL/GenBank/DDBJ whole genome shotgun (WGS) entry which is preliminary data.</text>
</comment>
<dbReference type="EMBL" id="JBJVNI010000012">
    <property type="protein sequence ID" value="MFM9611479.1"/>
    <property type="molecule type" value="Genomic_DNA"/>
</dbReference>
<reference evidence="2 3" key="1">
    <citation type="submission" date="2024-12" db="EMBL/GenBank/DDBJ databases">
        <title>Forecasting of Potato common scab and diversities of Pathogenic streptomyces spp. in china.</title>
        <authorList>
            <person name="Handique U."/>
            <person name="Wu J."/>
        </authorList>
    </citation>
    <scope>NUCLEOTIDE SEQUENCE [LARGE SCALE GENOMIC DNA]</scope>
    <source>
        <strain evidence="2 3">ZRIMU1530</strain>
    </source>
</reference>
<dbReference type="Pfam" id="PF13560">
    <property type="entry name" value="HTH_31"/>
    <property type="match status" value="1"/>
</dbReference>
<dbReference type="SMART" id="SM00530">
    <property type="entry name" value="HTH_XRE"/>
    <property type="match status" value="1"/>
</dbReference>
<feature type="domain" description="HTH cro/C1-type" evidence="1">
    <location>
        <begin position="20"/>
        <end position="73"/>
    </location>
</feature>
<dbReference type="Gene3D" id="1.10.260.40">
    <property type="entry name" value="lambda repressor-like DNA-binding domains"/>
    <property type="match status" value="1"/>
</dbReference>
<evidence type="ECO:0000259" key="1">
    <source>
        <dbReference type="PROSITE" id="PS50943"/>
    </source>
</evidence>
<accession>A0ABW9HW72</accession>
<evidence type="ECO:0000313" key="3">
    <source>
        <dbReference type="Proteomes" id="UP001631957"/>
    </source>
</evidence>
<gene>
    <name evidence="2" type="ORF">ACKI18_22540</name>
</gene>